<dbReference type="Proteomes" id="UP000028547">
    <property type="component" value="Unassembled WGS sequence"/>
</dbReference>
<organism evidence="2 3">
    <name type="scientific">Archangium violaceum Cb vi76</name>
    <dbReference type="NCBI Taxonomy" id="1406225"/>
    <lineage>
        <taxon>Bacteria</taxon>
        <taxon>Pseudomonadati</taxon>
        <taxon>Myxococcota</taxon>
        <taxon>Myxococcia</taxon>
        <taxon>Myxococcales</taxon>
        <taxon>Cystobacterineae</taxon>
        <taxon>Archangiaceae</taxon>
        <taxon>Archangium</taxon>
    </lineage>
</organism>
<sequence>MAQNQGRPDKSTQNPRADEDAENLRKQARHEEEVKPRRDAADAEVGADGIQKKGVGGYGADDSSVSKRESPPLKDND</sequence>
<reference evidence="2 3" key="1">
    <citation type="submission" date="2014-07" db="EMBL/GenBank/DDBJ databases">
        <title>Draft Genome Sequence of Gephyronic Acid Producer, Cystobacter violaceus Strain Cb vi76.</title>
        <authorList>
            <person name="Stevens D.C."/>
            <person name="Young J."/>
            <person name="Carmichael R."/>
            <person name="Tan J."/>
            <person name="Taylor R.E."/>
        </authorList>
    </citation>
    <scope>NUCLEOTIDE SEQUENCE [LARGE SCALE GENOMIC DNA]</scope>
    <source>
        <strain evidence="2 3">Cb vi76</strain>
    </source>
</reference>
<accession>A0A084T1Z4</accession>
<feature type="compositionally biased region" description="Basic and acidic residues" evidence="1">
    <location>
        <begin position="64"/>
        <end position="77"/>
    </location>
</feature>
<evidence type="ECO:0000256" key="1">
    <source>
        <dbReference type="SAM" id="MobiDB-lite"/>
    </source>
</evidence>
<dbReference type="RefSeq" id="WP_043388592.1">
    <property type="nucleotide sequence ID" value="NZ_JPMI01000004.1"/>
</dbReference>
<feature type="compositionally biased region" description="Basic and acidic residues" evidence="1">
    <location>
        <begin position="16"/>
        <end position="41"/>
    </location>
</feature>
<evidence type="ECO:0000313" key="3">
    <source>
        <dbReference type="Proteomes" id="UP000028547"/>
    </source>
</evidence>
<gene>
    <name evidence="2" type="ORF">Q664_00685</name>
</gene>
<comment type="caution">
    <text evidence="2">The sequence shown here is derived from an EMBL/GenBank/DDBJ whole genome shotgun (WGS) entry which is preliminary data.</text>
</comment>
<feature type="region of interest" description="Disordered" evidence="1">
    <location>
        <begin position="1"/>
        <end position="77"/>
    </location>
</feature>
<name>A0A084T1Z4_9BACT</name>
<feature type="compositionally biased region" description="Polar residues" evidence="1">
    <location>
        <begin position="1"/>
        <end position="15"/>
    </location>
</feature>
<dbReference type="EMBL" id="JPMI01000004">
    <property type="protein sequence ID" value="KFA94729.1"/>
    <property type="molecule type" value="Genomic_DNA"/>
</dbReference>
<dbReference type="AlphaFoldDB" id="A0A084T1Z4"/>
<protein>
    <submittedName>
        <fullName evidence="2">Uncharacterized protein</fullName>
    </submittedName>
</protein>
<proteinExistence type="predicted"/>
<evidence type="ECO:0000313" key="2">
    <source>
        <dbReference type="EMBL" id="KFA94729.1"/>
    </source>
</evidence>